<dbReference type="STRING" id="1246626.BleG1_1044"/>
<dbReference type="InterPro" id="IPR016181">
    <property type="entry name" value="Acyl_CoA_acyltransferase"/>
</dbReference>
<evidence type="ECO:0000313" key="2">
    <source>
        <dbReference type="EMBL" id="AIC93647.1"/>
    </source>
</evidence>
<reference evidence="2 3" key="1">
    <citation type="journal article" date="2014" name="Gene">
        <title>A comparative genomic analysis of the alkalitolerant soil bacterium Bacillus lehensis G1.</title>
        <authorList>
            <person name="Noor Y.M."/>
            <person name="Samsulrizal N.H."/>
            <person name="Jema'on N.A."/>
            <person name="Low K.O."/>
            <person name="Ramli A.N."/>
            <person name="Alias N.I."/>
            <person name="Damis S.I."/>
            <person name="Fuzi S.F."/>
            <person name="Isa M.N."/>
            <person name="Murad A.M."/>
            <person name="Raih M.F."/>
            <person name="Bakar F.D."/>
            <person name="Najimudin N."/>
            <person name="Mahadi N.M."/>
            <person name="Illias R.M."/>
        </authorList>
    </citation>
    <scope>NUCLEOTIDE SEQUENCE [LARGE SCALE GENOMIC DNA]</scope>
    <source>
        <strain evidence="2 3">G1</strain>
    </source>
</reference>
<dbReference type="InterPro" id="IPR000182">
    <property type="entry name" value="GNAT_dom"/>
</dbReference>
<dbReference type="GO" id="GO:0008999">
    <property type="term" value="F:protein-N-terminal-alanine acetyltransferase activity"/>
    <property type="evidence" value="ECO:0007669"/>
    <property type="project" value="TreeGrafter"/>
</dbReference>
<dbReference type="OrthoDB" id="9799321at2"/>
<dbReference type="Gene3D" id="3.40.630.30">
    <property type="match status" value="1"/>
</dbReference>
<dbReference type="eggNOG" id="COG1670">
    <property type="taxonomic scope" value="Bacteria"/>
</dbReference>
<accession>A0A060LU56</accession>
<organism evidence="2 3">
    <name type="scientific">Shouchella lehensis G1</name>
    <dbReference type="NCBI Taxonomy" id="1246626"/>
    <lineage>
        <taxon>Bacteria</taxon>
        <taxon>Bacillati</taxon>
        <taxon>Bacillota</taxon>
        <taxon>Bacilli</taxon>
        <taxon>Bacillales</taxon>
        <taxon>Bacillaceae</taxon>
        <taxon>Shouchella</taxon>
    </lineage>
</organism>
<dbReference type="PATRIC" id="fig|1246626.3.peg.1049"/>
<name>A0A060LU56_9BACI</name>
<dbReference type="Proteomes" id="UP000027142">
    <property type="component" value="Chromosome"/>
</dbReference>
<evidence type="ECO:0000313" key="3">
    <source>
        <dbReference type="Proteomes" id="UP000027142"/>
    </source>
</evidence>
<dbReference type="PROSITE" id="PS51186">
    <property type="entry name" value="GNAT"/>
    <property type="match status" value="1"/>
</dbReference>
<dbReference type="HOGENOM" id="CLU_013985_3_0_9"/>
<feature type="domain" description="N-acetyltransferase" evidence="1">
    <location>
        <begin position="17"/>
        <end position="187"/>
    </location>
</feature>
<dbReference type="PANTHER" id="PTHR43441:SF3">
    <property type="entry name" value="ACETYLTRANSFERASE"/>
    <property type="match status" value="1"/>
</dbReference>
<keyword evidence="2" id="KW-0808">Transferase</keyword>
<proteinExistence type="predicted"/>
<dbReference type="Pfam" id="PF13302">
    <property type="entry name" value="Acetyltransf_3"/>
    <property type="match status" value="1"/>
</dbReference>
<dbReference type="KEGG" id="ble:BleG1_1044"/>
<dbReference type="RefSeq" id="WP_038477974.1">
    <property type="nucleotide sequence ID" value="NZ_CP003923.1"/>
</dbReference>
<dbReference type="EMBL" id="CP003923">
    <property type="protein sequence ID" value="AIC93647.1"/>
    <property type="molecule type" value="Genomic_DNA"/>
</dbReference>
<protein>
    <submittedName>
        <fullName evidence="2">N-acetyltransferase</fullName>
    </submittedName>
</protein>
<dbReference type="GO" id="GO:0005737">
    <property type="term" value="C:cytoplasm"/>
    <property type="evidence" value="ECO:0007669"/>
    <property type="project" value="TreeGrafter"/>
</dbReference>
<dbReference type="AlphaFoldDB" id="A0A060LU56"/>
<gene>
    <name evidence="2" type="ORF">BleG1_1044</name>
</gene>
<dbReference type="PANTHER" id="PTHR43441">
    <property type="entry name" value="RIBOSOMAL-PROTEIN-SERINE ACETYLTRANSFERASE"/>
    <property type="match status" value="1"/>
</dbReference>
<keyword evidence="3" id="KW-1185">Reference proteome</keyword>
<dbReference type="GO" id="GO:1990189">
    <property type="term" value="F:protein N-terminal-serine acetyltransferase activity"/>
    <property type="evidence" value="ECO:0007669"/>
    <property type="project" value="TreeGrafter"/>
</dbReference>
<evidence type="ECO:0000259" key="1">
    <source>
        <dbReference type="PROSITE" id="PS51186"/>
    </source>
</evidence>
<dbReference type="InterPro" id="IPR051908">
    <property type="entry name" value="Ribosomal_N-acetyltransferase"/>
</dbReference>
<sequence length="187" mass="21332">MNPLLRHLLEEIYTDRLRIRVPQKGDGDTVYASIQRSKEELKKWLPFAMKEQTAAEVEQNLREAYAKFLLRQDIRLLLFEKSSGAFVGSSGLHQLDWDVPKCEIGYWIDSHKSGYGFVTEAVEAITAYAFTHIQAKRVCIRCDSANQNSRAVAVRAGFQLEGILKNDEWSVDKTMLTDTAIYAKTVE</sequence>
<dbReference type="SUPFAM" id="SSF55729">
    <property type="entry name" value="Acyl-CoA N-acyltransferases (Nat)"/>
    <property type="match status" value="1"/>
</dbReference>